<sequence length="364" mass="41484">MSSPLTLNTHELMLRDRVIATLNSSLSLPQVLEATQAPLLELTPADSVALCLMRITPSLDFQWLVPGPRFRLLDEYADLSDHDFARPPIFAQPNVVLRDSEMLSRREYEHSLIYQRSRELDLSLEHIMAVLVPVRPDFLGALALYRTRRRSFSSRCAAVLSSLTAHLMNAVRNCSDVQAFTTGAHLLEDLYRRPDTAFLVVEPPHREVLRSPHAAVLLDRWFAPSDLHSSGLPLPLKERLDTLVRLDPDSRLEQNVWVSLQADGYRTVRFVELPAPEGPRQWALLMNEIPISIPLPAEMKRKLTPREVTIAMYLLRNWSDKQIADELDITLLTLKTHSRNIRNKLGIDGRADFIYQAARLNKPV</sequence>
<dbReference type="Proteomes" id="UP001221838">
    <property type="component" value="Unassembled WGS sequence"/>
</dbReference>
<dbReference type="InterPro" id="IPR016032">
    <property type="entry name" value="Sig_transdc_resp-reg_C-effctor"/>
</dbReference>
<dbReference type="PRINTS" id="PR00038">
    <property type="entry name" value="HTHLUXR"/>
</dbReference>
<keyword evidence="3" id="KW-0804">Transcription</keyword>
<dbReference type="PROSITE" id="PS50043">
    <property type="entry name" value="HTH_LUXR_2"/>
    <property type="match status" value="1"/>
</dbReference>
<dbReference type="SUPFAM" id="SSF46894">
    <property type="entry name" value="C-terminal effector domain of the bipartite response regulators"/>
    <property type="match status" value="1"/>
</dbReference>
<dbReference type="SMART" id="SM00421">
    <property type="entry name" value="HTH_LUXR"/>
    <property type="match status" value="1"/>
</dbReference>
<organism evidence="5 6">
    <name type="scientific">Stigmatella ashevillensis</name>
    <dbReference type="NCBI Taxonomy" id="2995309"/>
    <lineage>
        <taxon>Bacteria</taxon>
        <taxon>Pseudomonadati</taxon>
        <taxon>Myxococcota</taxon>
        <taxon>Myxococcia</taxon>
        <taxon>Myxococcales</taxon>
        <taxon>Cystobacterineae</taxon>
        <taxon>Archangiaceae</taxon>
        <taxon>Stigmatella</taxon>
    </lineage>
</organism>
<evidence type="ECO:0000256" key="3">
    <source>
        <dbReference type="ARBA" id="ARBA00023163"/>
    </source>
</evidence>
<dbReference type="Pfam" id="PF00196">
    <property type="entry name" value="GerE"/>
    <property type="match status" value="1"/>
</dbReference>
<evidence type="ECO:0000259" key="4">
    <source>
        <dbReference type="PROSITE" id="PS50043"/>
    </source>
</evidence>
<keyword evidence="1" id="KW-0805">Transcription regulation</keyword>
<dbReference type="Gene3D" id="1.10.10.10">
    <property type="entry name" value="Winged helix-like DNA-binding domain superfamily/Winged helix DNA-binding domain"/>
    <property type="match status" value="1"/>
</dbReference>
<proteinExistence type="predicted"/>
<dbReference type="EMBL" id="JAQNDM010000001">
    <property type="protein sequence ID" value="MDC0707416.1"/>
    <property type="molecule type" value="Genomic_DNA"/>
</dbReference>
<comment type="caution">
    <text evidence="5">The sequence shown here is derived from an EMBL/GenBank/DDBJ whole genome shotgun (WGS) entry which is preliminary data.</text>
</comment>
<dbReference type="InterPro" id="IPR029016">
    <property type="entry name" value="GAF-like_dom_sf"/>
</dbReference>
<reference evidence="5 6" key="1">
    <citation type="submission" date="2022-11" db="EMBL/GenBank/DDBJ databases">
        <title>Minimal conservation of predation-associated metabolite biosynthetic gene clusters underscores biosynthetic potential of Myxococcota including descriptions for ten novel species: Archangium lansinium sp. nov., Myxococcus landrumus sp. nov., Nannocystis bai.</title>
        <authorList>
            <person name="Ahearne A."/>
            <person name="Stevens C."/>
            <person name="Dowd S."/>
        </authorList>
    </citation>
    <scope>NUCLEOTIDE SEQUENCE [LARGE SCALE GENOMIC DNA]</scope>
    <source>
        <strain evidence="5 6">NCWAL01</strain>
    </source>
</reference>
<keyword evidence="2" id="KW-0238">DNA-binding</keyword>
<accession>A0ABT5D587</accession>
<evidence type="ECO:0000313" key="6">
    <source>
        <dbReference type="Proteomes" id="UP001221838"/>
    </source>
</evidence>
<dbReference type="RefSeq" id="WP_272134637.1">
    <property type="nucleotide sequence ID" value="NZ_JAQNDM010000001.1"/>
</dbReference>
<evidence type="ECO:0000313" key="5">
    <source>
        <dbReference type="EMBL" id="MDC0707416.1"/>
    </source>
</evidence>
<name>A0ABT5D587_9BACT</name>
<protein>
    <submittedName>
        <fullName evidence="5">Helix-turn-helix transcriptional regulator</fullName>
    </submittedName>
</protein>
<dbReference type="InterPro" id="IPR036388">
    <property type="entry name" value="WH-like_DNA-bd_sf"/>
</dbReference>
<evidence type="ECO:0000256" key="2">
    <source>
        <dbReference type="ARBA" id="ARBA00023125"/>
    </source>
</evidence>
<dbReference type="Gene3D" id="3.30.450.40">
    <property type="match status" value="1"/>
</dbReference>
<dbReference type="PANTHER" id="PTHR44688:SF16">
    <property type="entry name" value="DNA-BINDING TRANSCRIPTIONAL ACTIVATOR DEVR_DOSR"/>
    <property type="match status" value="1"/>
</dbReference>
<dbReference type="PANTHER" id="PTHR44688">
    <property type="entry name" value="DNA-BINDING TRANSCRIPTIONAL ACTIVATOR DEVR_DOSR"/>
    <property type="match status" value="1"/>
</dbReference>
<feature type="domain" description="HTH luxR-type" evidence="4">
    <location>
        <begin position="296"/>
        <end position="361"/>
    </location>
</feature>
<dbReference type="InterPro" id="IPR000792">
    <property type="entry name" value="Tscrpt_reg_LuxR_C"/>
</dbReference>
<evidence type="ECO:0000256" key="1">
    <source>
        <dbReference type="ARBA" id="ARBA00023015"/>
    </source>
</evidence>
<keyword evidence="6" id="KW-1185">Reference proteome</keyword>
<dbReference type="CDD" id="cd06170">
    <property type="entry name" value="LuxR_C_like"/>
    <property type="match status" value="1"/>
</dbReference>
<gene>
    <name evidence="5" type="ORF">POL68_02940</name>
</gene>